<protein>
    <submittedName>
        <fullName evidence="8">TlpA family protein disulfide reductase</fullName>
    </submittedName>
</protein>
<dbReference type="PROSITE" id="PS51352">
    <property type="entry name" value="THIOREDOXIN_2"/>
    <property type="match status" value="1"/>
</dbReference>
<dbReference type="CDD" id="cd02966">
    <property type="entry name" value="TlpA_like_family"/>
    <property type="match status" value="1"/>
</dbReference>
<evidence type="ECO:0000259" key="7">
    <source>
        <dbReference type="PROSITE" id="PS51352"/>
    </source>
</evidence>
<sequence>MMARRVLAGLLAAVAAGALVGCSNGGTKFDWRSSCATTPEGVVQCPPDKRPAPTPISGELLNGGSYDVQQDRGNVVVVNFWGSWCAPCRAEADDLESTYQATKAAGVRFLGVNTQDGRDNARAFERGRLTYPSLYDPGSKVALGFQVPPNATPATVVLDRAGRIAVVIRKPVRAEDLRPIVDRIAAEPPSGT</sequence>
<evidence type="ECO:0000256" key="2">
    <source>
        <dbReference type="ARBA" id="ARBA00022748"/>
    </source>
</evidence>
<evidence type="ECO:0000256" key="6">
    <source>
        <dbReference type="SAM" id="SignalP"/>
    </source>
</evidence>
<evidence type="ECO:0000256" key="4">
    <source>
        <dbReference type="ARBA" id="ARBA00023157"/>
    </source>
</evidence>
<name>A0ABV6NRX6_9ACTN</name>
<dbReference type="SUPFAM" id="SSF52833">
    <property type="entry name" value="Thioredoxin-like"/>
    <property type="match status" value="1"/>
</dbReference>
<dbReference type="PROSITE" id="PS51257">
    <property type="entry name" value="PROKAR_LIPOPROTEIN"/>
    <property type="match status" value="1"/>
</dbReference>
<accession>A0ABV6NRX6</accession>
<keyword evidence="3" id="KW-0812">Transmembrane</keyword>
<proteinExistence type="predicted"/>
<feature type="signal peptide" evidence="6">
    <location>
        <begin position="1"/>
        <end position="18"/>
    </location>
</feature>
<keyword evidence="9" id="KW-1185">Reference proteome</keyword>
<dbReference type="InterPro" id="IPR036249">
    <property type="entry name" value="Thioredoxin-like_sf"/>
</dbReference>
<comment type="caution">
    <text evidence="8">The sequence shown here is derived from an EMBL/GenBank/DDBJ whole genome shotgun (WGS) entry which is preliminary data.</text>
</comment>
<organism evidence="8 9">
    <name type="scientific">Plantactinospora siamensis</name>
    <dbReference type="NCBI Taxonomy" id="555372"/>
    <lineage>
        <taxon>Bacteria</taxon>
        <taxon>Bacillati</taxon>
        <taxon>Actinomycetota</taxon>
        <taxon>Actinomycetes</taxon>
        <taxon>Micromonosporales</taxon>
        <taxon>Micromonosporaceae</taxon>
        <taxon>Plantactinospora</taxon>
    </lineage>
</organism>
<keyword evidence="2" id="KW-0201">Cytochrome c-type biogenesis</keyword>
<evidence type="ECO:0000313" key="8">
    <source>
        <dbReference type="EMBL" id="MFC0563436.1"/>
    </source>
</evidence>
<keyword evidence="4" id="KW-1015">Disulfide bond</keyword>
<dbReference type="InterPro" id="IPR050553">
    <property type="entry name" value="Thioredoxin_ResA/DsbE_sf"/>
</dbReference>
<dbReference type="PANTHER" id="PTHR42852:SF6">
    <property type="entry name" value="THIOL:DISULFIDE INTERCHANGE PROTEIN DSBE"/>
    <property type="match status" value="1"/>
</dbReference>
<dbReference type="InterPro" id="IPR013766">
    <property type="entry name" value="Thioredoxin_domain"/>
</dbReference>
<dbReference type="InterPro" id="IPR000866">
    <property type="entry name" value="AhpC/TSA"/>
</dbReference>
<dbReference type="PANTHER" id="PTHR42852">
    <property type="entry name" value="THIOL:DISULFIDE INTERCHANGE PROTEIN DSBE"/>
    <property type="match status" value="1"/>
</dbReference>
<dbReference type="Gene3D" id="3.40.30.10">
    <property type="entry name" value="Glutaredoxin"/>
    <property type="match status" value="1"/>
</dbReference>
<evidence type="ECO:0000256" key="3">
    <source>
        <dbReference type="ARBA" id="ARBA00022968"/>
    </source>
</evidence>
<dbReference type="RefSeq" id="WP_377335929.1">
    <property type="nucleotide sequence ID" value="NZ_JBHLUE010000002.1"/>
</dbReference>
<feature type="chain" id="PRO_5045572797" evidence="6">
    <location>
        <begin position="19"/>
        <end position="192"/>
    </location>
</feature>
<feature type="domain" description="Thioredoxin" evidence="7">
    <location>
        <begin position="46"/>
        <end position="186"/>
    </location>
</feature>
<dbReference type="PROSITE" id="PS00194">
    <property type="entry name" value="THIOREDOXIN_1"/>
    <property type="match status" value="1"/>
</dbReference>
<gene>
    <name evidence="8" type="ORF">ACFFHU_04545</name>
</gene>
<evidence type="ECO:0000256" key="1">
    <source>
        <dbReference type="ARBA" id="ARBA00004196"/>
    </source>
</evidence>
<evidence type="ECO:0000256" key="5">
    <source>
        <dbReference type="ARBA" id="ARBA00023284"/>
    </source>
</evidence>
<dbReference type="InterPro" id="IPR017937">
    <property type="entry name" value="Thioredoxin_CS"/>
</dbReference>
<keyword evidence="5" id="KW-0676">Redox-active center</keyword>
<dbReference type="Proteomes" id="UP001589894">
    <property type="component" value="Unassembled WGS sequence"/>
</dbReference>
<dbReference type="Pfam" id="PF00578">
    <property type="entry name" value="AhpC-TSA"/>
    <property type="match status" value="1"/>
</dbReference>
<keyword evidence="3" id="KW-0735">Signal-anchor</keyword>
<evidence type="ECO:0000313" key="9">
    <source>
        <dbReference type="Proteomes" id="UP001589894"/>
    </source>
</evidence>
<keyword evidence="6" id="KW-0732">Signal</keyword>
<comment type="subcellular location">
    <subcellularLocation>
        <location evidence="1">Cell envelope</location>
    </subcellularLocation>
</comment>
<dbReference type="EMBL" id="JBHLUE010000002">
    <property type="protein sequence ID" value="MFC0563436.1"/>
    <property type="molecule type" value="Genomic_DNA"/>
</dbReference>
<reference evidence="8 9" key="1">
    <citation type="submission" date="2024-09" db="EMBL/GenBank/DDBJ databases">
        <authorList>
            <person name="Sun Q."/>
            <person name="Mori K."/>
        </authorList>
    </citation>
    <scope>NUCLEOTIDE SEQUENCE [LARGE SCALE GENOMIC DNA]</scope>
    <source>
        <strain evidence="8 9">TBRC 2205</strain>
    </source>
</reference>